<name>A0A2N3QIM5_9BIFI</name>
<dbReference type="Gene3D" id="3.40.630.30">
    <property type="match status" value="1"/>
</dbReference>
<dbReference type="CDD" id="cd04301">
    <property type="entry name" value="NAT_SF"/>
    <property type="match status" value="1"/>
</dbReference>
<dbReference type="InterPro" id="IPR016181">
    <property type="entry name" value="Acyl_CoA_acyltransferase"/>
</dbReference>
<feature type="domain" description="N-acetyltransferase" evidence="1">
    <location>
        <begin position="8"/>
        <end position="208"/>
    </location>
</feature>
<keyword evidence="2" id="KW-0808">Transferase</keyword>
<reference evidence="2 3" key="1">
    <citation type="submission" date="2017-10" db="EMBL/GenBank/DDBJ databases">
        <title>Bifidobacterium genomics.</title>
        <authorList>
            <person name="Lugli G.A."/>
            <person name="Milani C."/>
            <person name="Mancabelli L."/>
        </authorList>
    </citation>
    <scope>NUCLEOTIDE SEQUENCE [LARGE SCALE GENOMIC DNA]</scope>
    <source>
        <strain evidence="2 3">1524B</strain>
    </source>
</reference>
<proteinExistence type="predicted"/>
<dbReference type="AlphaFoldDB" id="A0A2N3QIM5"/>
<dbReference type="EMBL" id="PCGZ01000003">
    <property type="protein sequence ID" value="PKU91274.1"/>
    <property type="molecule type" value="Genomic_DNA"/>
</dbReference>
<dbReference type="Pfam" id="PF00583">
    <property type="entry name" value="Acetyltransf_1"/>
    <property type="match status" value="1"/>
</dbReference>
<evidence type="ECO:0000259" key="1">
    <source>
        <dbReference type="PROSITE" id="PS51186"/>
    </source>
</evidence>
<protein>
    <submittedName>
        <fullName evidence="2">GNAT family acetyltransferase</fullName>
    </submittedName>
</protein>
<dbReference type="Proteomes" id="UP000233730">
    <property type="component" value="Unassembled WGS sequence"/>
</dbReference>
<evidence type="ECO:0000313" key="2">
    <source>
        <dbReference type="EMBL" id="PKU91274.1"/>
    </source>
</evidence>
<accession>A0A2N3QIM5</accession>
<evidence type="ECO:0000313" key="3">
    <source>
        <dbReference type="Proteomes" id="UP000233730"/>
    </source>
</evidence>
<comment type="caution">
    <text evidence="2">The sequence shown here is derived from an EMBL/GenBank/DDBJ whole genome shotgun (WGS) entry which is preliminary data.</text>
</comment>
<dbReference type="SUPFAM" id="SSF55729">
    <property type="entry name" value="Acyl-CoA N-acyltransferases (Nat)"/>
    <property type="match status" value="1"/>
</dbReference>
<gene>
    <name evidence="2" type="ORF">CQR46_0360</name>
</gene>
<dbReference type="GO" id="GO:0016747">
    <property type="term" value="F:acyltransferase activity, transferring groups other than amino-acyl groups"/>
    <property type="evidence" value="ECO:0007669"/>
    <property type="project" value="InterPro"/>
</dbReference>
<organism evidence="2 3">
    <name type="scientific">Bifidobacterium pseudolongum subsp. globosum</name>
    <dbReference type="NCBI Taxonomy" id="1690"/>
    <lineage>
        <taxon>Bacteria</taxon>
        <taxon>Bacillati</taxon>
        <taxon>Actinomycetota</taxon>
        <taxon>Actinomycetes</taxon>
        <taxon>Bifidobacteriales</taxon>
        <taxon>Bifidobacteriaceae</taxon>
        <taxon>Bifidobacterium</taxon>
    </lineage>
</organism>
<dbReference type="PROSITE" id="PS51186">
    <property type="entry name" value="GNAT"/>
    <property type="match status" value="1"/>
</dbReference>
<dbReference type="InterPro" id="IPR000182">
    <property type="entry name" value="GNAT_dom"/>
</dbReference>
<sequence>MGCMSETITYRTLRREDYPALTALLCDTWHAKPGTDHDLAMKLAEADLEYSLARATTAQVAVQGGTVVGVVLGRIDAAETRKGVNRHHRASMKILASLLFNAQGRAALQQLKKNEEANRSMLAEAKKEGHAYDAEVVLLLVDPSVRGQGVGKHLFDWLLGQFKANGVTRYFLYTDTGCDYRFYDHAGLTRRKVLDMEPHTVQEDAEVQQESSDLDEHLHAFLYDNEVAPANEGVNPLGRD</sequence>